<keyword evidence="2" id="KW-0689">Ribosomal protein</keyword>
<feature type="region of interest" description="Disordered" evidence="4">
    <location>
        <begin position="341"/>
        <end position="386"/>
    </location>
</feature>
<comment type="similarity">
    <text evidence="1">Belongs to the universal ribosomal protein uL1 family.</text>
</comment>
<dbReference type="AlphaFoldDB" id="A0AAF3FQW9"/>
<dbReference type="PANTHER" id="PTHR36427:SF3">
    <property type="entry name" value="LARGE RIBOSOMAL SUBUNIT PROTEIN UL1M"/>
    <property type="match status" value="1"/>
</dbReference>
<evidence type="ECO:0000313" key="6">
    <source>
        <dbReference type="WBParaSite" id="MBELARI_LOCUS8039"/>
    </source>
</evidence>
<dbReference type="Proteomes" id="UP000887575">
    <property type="component" value="Unassembled WGS sequence"/>
</dbReference>
<keyword evidence="5" id="KW-1185">Reference proteome</keyword>
<feature type="compositionally biased region" description="Basic and acidic residues" evidence="4">
    <location>
        <begin position="359"/>
        <end position="386"/>
    </location>
</feature>
<reference evidence="6" key="1">
    <citation type="submission" date="2024-02" db="UniProtKB">
        <authorList>
            <consortium name="WormBaseParasite"/>
        </authorList>
    </citation>
    <scope>IDENTIFICATION</scope>
</reference>
<dbReference type="InterPro" id="IPR028364">
    <property type="entry name" value="Ribosomal_uL1/biogenesis"/>
</dbReference>
<evidence type="ECO:0008006" key="7">
    <source>
        <dbReference type="Google" id="ProtNLM"/>
    </source>
</evidence>
<evidence type="ECO:0000256" key="2">
    <source>
        <dbReference type="ARBA" id="ARBA00022980"/>
    </source>
</evidence>
<evidence type="ECO:0000256" key="3">
    <source>
        <dbReference type="ARBA" id="ARBA00023274"/>
    </source>
</evidence>
<dbReference type="Gene3D" id="3.40.50.790">
    <property type="match status" value="1"/>
</dbReference>
<proteinExistence type="inferred from homology"/>
<dbReference type="PANTHER" id="PTHR36427">
    <property type="entry name" value="54S RIBOSOMAL PROTEIN L1, MITOCHONDRIAL"/>
    <property type="match status" value="1"/>
</dbReference>
<dbReference type="WBParaSite" id="MBELARI_LOCUS8039">
    <property type="protein sequence ID" value="MBELARI_LOCUS8039"/>
    <property type="gene ID" value="MBELARI_LOCUS8039"/>
</dbReference>
<dbReference type="InterPro" id="IPR016095">
    <property type="entry name" value="Ribosomal_uL1_3-a/b-sand"/>
</dbReference>
<dbReference type="SUPFAM" id="SSF56808">
    <property type="entry name" value="Ribosomal protein L1"/>
    <property type="match status" value="1"/>
</dbReference>
<evidence type="ECO:0000256" key="4">
    <source>
        <dbReference type="SAM" id="MobiDB-lite"/>
    </source>
</evidence>
<sequence length="386" mass="43691">MFLAKINGFTPWGNILRTTSAEIVQIRGRKRALKQTLTRQQKLDRRLKREAKEAARKQYTFMERINIRRMKNLLSPSEQFPGRLNLEEEAALPDSPTTNVYIRSTFKTQYYSVPEALAMHRELQHPSIYNRPDAPLKLRIELNMTTEKQTKMVSNSDEIVPVPYPFQHREKRTILAFVNDPKLQELAVESGAELAVGPDIIKKVIKGQFRMDDYDFCVAHTDMSSHILPLRGLLRTKFPTKKNGGLGDELPEIIERFRSGVKLGIKGDPVHPIWGLSDPIVGRLSMPDDQIEANVGAIIEALCANRSAALGSFVNRCLMMTIPGDAHFALDVKKWLPIPSEEELEKMDSRRGGKKHKKKEESAKDRGDAKSDLPVDDEARKQAASG</sequence>
<dbReference type="GO" id="GO:0005840">
    <property type="term" value="C:ribosome"/>
    <property type="evidence" value="ECO:0007669"/>
    <property type="project" value="UniProtKB-KW"/>
</dbReference>
<dbReference type="Gene3D" id="3.30.190.20">
    <property type="match status" value="1"/>
</dbReference>
<evidence type="ECO:0000256" key="1">
    <source>
        <dbReference type="ARBA" id="ARBA00010531"/>
    </source>
</evidence>
<dbReference type="GO" id="GO:1990904">
    <property type="term" value="C:ribonucleoprotein complex"/>
    <property type="evidence" value="ECO:0007669"/>
    <property type="project" value="UniProtKB-KW"/>
</dbReference>
<protein>
    <recommendedName>
        <fullName evidence="7">Mitochondrial ribosomal protein L1</fullName>
    </recommendedName>
</protein>
<evidence type="ECO:0000313" key="5">
    <source>
        <dbReference type="Proteomes" id="UP000887575"/>
    </source>
</evidence>
<organism evidence="5 6">
    <name type="scientific">Mesorhabditis belari</name>
    <dbReference type="NCBI Taxonomy" id="2138241"/>
    <lineage>
        <taxon>Eukaryota</taxon>
        <taxon>Metazoa</taxon>
        <taxon>Ecdysozoa</taxon>
        <taxon>Nematoda</taxon>
        <taxon>Chromadorea</taxon>
        <taxon>Rhabditida</taxon>
        <taxon>Rhabditina</taxon>
        <taxon>Rhabditomorpha</taxon>
        <taxon>Rhabditoidea</taxon>
        <taxon>Rhabditidae</taxon>
        <taxon>Mesorhabditinae</taxon>
        <taxon>Mesorhabditis</taxon>
    </lineage>
</organism>
<dbReference type="InterPro" id="IPR023674">
    <property type="entry name" value="Ribosomal_uL1-like"/>
</dbReference>
<keyword evidence="3" id="KW-0687">Ribonucleoprotein</keyword>
<dbReference type="Pfam" id="PF00687">
    <property type="entry name" value="Ribosomal_L1"/>
    <property type="match status" value="1"/>
</dbReference>
<name>A0AAF3FQW9_9BILA</name>
<accession>A0AAF3FQW9</accession>